<dbReference type="RefSeq" id="XP_031972979.1">
    <property type="nucleotide sequence ID" value="XM_032117088.1"/>
</dbReference>
<evidence type="ECO:0000256" key="1">
    <source>
        <dbReference type="ARBA" id="ARBA00004496"/>
    </source>
</evidence>
<evidence type="ECO:0000313" key="9">
    <source>
        <dbReference type="Ensembl" id="ENSCMUP00000014126.1"/>
    </source>
</evidence>
<comment type="similarity">
    <text evidence="2 8">Belongs to the protein-tyrosine phosphatase family. Non-receptor class dual specificity subfamily.</text>
</comment>
<comment type="catalytic activity">
    <reaction evidence="6 8">
        <text>O-phospho-L-seryl-[protein] + H2O = L-seryl-[protein] + phosphate</text>
        <dbReference type="Rhea" id="RHEA:20629"/>
        <dbReference type="Rhea" id="RHEA-COMP:9863"/>
        <dbReference type="Rhea" id="RHEA-COMP:11604"/>
        <dbReference type="ChEBI" id="CHEBI:15377"/>
        <dbReference type="ChEBI" id="CHEBI:29999"/>
        <dbReference type="ChEBI" id="CHEBI:43474"/>
        <dbReference type="ChEBI" id="CHEBI:83421"/>
        <dbReference type="EC" id="3.1.3.16"/>
    </reaction>
</comment>
<evidence type="ECO:0000256" key="3">
    <source>
        <dbReference type="ARBA" id="ARBA00022490"/>
    </source>
</evidence>
<dbReference type="GeneID" id="116447678"/>
<evidence type="ECO:0000256" key="4">
    <source>
        <dbReference type="ARBA" id="ARBA00022801"/>
    </source>
</evidence>
<dbReference type="PROSITE" id="PS50054">
    <property type="entry name" value="TYR_PHOSPHATASE_DUAL"/>
    <property type="match status" value="1"/>
</dbReference>
<dbReference type="GO" id="GO:0004722">
    <property type="term" value="F:protein serine/threonine phosphatase activity"/>
    <property type="evidence" value="ECO:0007669"/>
    <property type="project" value="UniProtKB-EC"/>
</dbReference>
<keyword evidence="10" id="KW-1185">Reference proteome</keyword>
<evidence type="ECO:0000256" key="5">
    <source>
        <dbReference type="ARBA" id="ARBA00022912"/>
    </source>
</evidence>
<dbReference type="AlphaFoldDB" id="A0A8C3E7G1"/>
<evidence type="ECO:0000256" key="7">
    <source>
        <dbReference type="ARBA" id="ARBA00048336"/>
    </source>
</evidence>
<dbReference type="SUPFAM" id="SSF52799">
    <property type="entry name" value="(Phosphotyrosine protein) phosphatases II"/>
    <property type="match status" value="1"/>
</dbReference>
<dbReference type="EC" id="3.1.3.16" evidence="8"/>
<dbReference type="Pfam" id="PF00782">
    <property type="entry name" value="DSPc"/>
    <property type="match status" value="1"/>
</dbReference>
<reference evidence="9" key="3">
    <citation type="submission" date="2025-09" db="UniProtKB">
        <authorList>
            <consortium name="Ensembl"/>
        </authorList>
    </citation>
    <scope>IDENTIFICATION</scope>
</reference>
<evidence type="ECO:0000313" key="10">
    <source>
        <dbReference type="Proteomes" id="UP000694553"/>
    </source>
</evidence>
<dbReference type="Ensembl" id="ENSCMUT00000015172.2">
    <property type="protein sequence ID" value="ENSCMUP00000014126.1"/>
    <property type="gene ID" value="ENSCMUG00000008829.2"/>
</dbReference>
<gene>
    <name evidence="9" type="primary">LOC116447678</name>
</gene>
<reference evidence="9" key="2">
    <citation type="submission" date="2025-08" db="UniProtKB">
        <authorList>
            <consortium name="Ensembl"/>
        </authorList>
    </citation>
    <scope>IDENTIFICATION</scope>
</reference>
<dbReference type="GO" id="GO:0008138">
    <property type="term" value="F:protein tyrosine/serine/threonine phosphatase activity"/>
    <property type="evidence" value="ECO:0007669"/>
    <property type="project" value="UniProtKB-UniRule"/>
</dbReference>
<dbReference type="GO" id="GO:0004725">
    <property type="term" value="F:protein tyrosine phosphatase activity"/>
    <property type="evidence" value="ECO:0007669"/>
    <property type="project" value="UniProtKB-EC"/>
</dbReference>
<reference evidence="10" key="1">
    <citation type="submission" date="2019-10" db="EMBL/GenBank/DDBJ databases">
        <title>Corvus moneduloides (New Caledonian crow) genome, bCorMon1, primary haplotype.</title>
        <authorList>
            <person name="Rutz C."/>
            <person name="Fungtammasan C."/>
            <person name="Mountcastle J."/>
            <person name="Formenti G."/>
            <person name="Chow W."/>
            <person name="Howe K."/>
            <person name="Steele M.P."/>
            <person name="Fernandes J."/>
            <person name="Gilbert M.T.P."/>
            <person name="Fedrigo O."/>
            <person name="Jarvis E.D."/>
            <person name="Gemmell N."/>
        </authorList>
    </citation>
    <scope>NUCLEOTIDE SEQUENCE [LARGE SCALE GENOMIC DNA]</scope>
</reference>
<dbReference type="InterPro" id="IPR000387">
    <property type="entry name" value="Tyr_Pase_dom"/>
</dbReference>
<evidence type="ECO:0000256" key="8">
    <source>
        <dbReference type="RuleBase" id="RU366038"/>
    </source>
</evidence>
<comment type="function">
    <text evidence="8">Dual specificity phosphatase able to dephosphorylate phosphotyrosine, phosphoserine and phosphothreonine residues, with a preference for phosphotyrosine as a substrate.</text>
</comment>
<keyword evidence="4 8" id="KW-0378">Hydrolase</keyword>
<sequence length="192" mass="21292">MSAAEAPDTQDPDGVGTLPEDVPSLKEIEQLLNTGRPSCNHVDEVWPNLFLGDLVTAHNRFVLWKMGVTHVLNAAHGTAYSHGGQDFYGATIDYYGVPAHDLPSFDISQFFFSAAQFIHNALSMPGAKILVHCAVGVSRSASLVLAYLMINHHLPLVEAIKTVKEHRWISPNRGFLKHLRNLDVQLRQRKDC</sequence>
<protein>
    <recommendedName>
        <fullName evidence="8">Dual specificity protein phosphatase</fullName>
        <ecNumber evidence="8">3.1.3.16</ecNumber>
        <ecNumber evidence="8">3.1.3.48</ecNumber>
    </recommendedName>
</protein>
<dbReference type="GO" id="GO:0043409">
    <property type="term" value="P:negative regulation of MAPK cascade"/>
    <property type="evidence" value="ECO:0007669"/>
    <property type="project" value="TreeGrafter"/>
</dbReference>
<dbReference type="OrthoDB" id="426001at2759"/>
<keyword evidence="5 8" id="KW-0904">Protein phosphatase</keyword>
<dbReference type="PRINTS" id="PR01908">
    <property type="entry name" value="ADSPHPHTASE"/>
</dbReference>
<comment type="catalytic activity">
    <reaction evidence="7 8">
        <text>O-phospho-L-threonyl-[protein] + H2O = L-threonyl-[protein] + phosphate</text>
        <dbReference type="Rhea" id="RHEA:47004"/>
        <dbReference type="Rhea" id="RHEA-COMP:11060"/>
        <dbReference type="Rhea" id="RHEA-COMP:11605"/>
        <dbReference type="ChEBI" id="CHEBI:15377"/>
        <dbReference type="ChEBI" id="CHEBI:30013"/>
        <dbReference type="ChEBI" id="CHEBI:43474"/>
        <dbReference type="ChEBI" id="CHEBI:61977"/>
        <dbReference type="EC" id="3.1.3.16"/>
    </reaction>
</comment>
<name>A0A8C3E7G1_CORMO</name>
<dbReference type="InterPro" id="IPR000340">
    <property type="entry name" value="Dual-sp_phosphatase_cat-dom"/>
</dbReference>
<proteinExistence type="inferred from homology"/>
<organism evidence="9 10">
    <name type="scientific">Corvus moneduloides</name>
    <name type="common">New Caledonian crow</name>
    <dbReference type="NCBI Taxonomy" id="1196302"/>
    <lineage>
        <taxon>Eukaryota</taxon>
        <taxon>Metazoa</taxon>
        <taxon>Chordata</taxon>
        <taxon>Craniata</taxon>
        <taxon>Vertebrata</taxon>
        <taxon>Euteleostomi</taxon>
        <taxon>Archelosauria</taxon>
        <taxon>Archosauria</taxon>
        <taxon>Dinosauria</taxon>
        <taxon>Saurischia</taxon>
        <taxon>Theropoda</taxon>
        <taxon>Coelurosauria</taxon>
        <taxon>Aves</taxon>
        <taxon>Neognathae</taxon>
        <taxon>Neoaves</taxon>
        <taxon>Telluraves</taxon>
        <taxon>Australaves</taxon>
        <taxon>Passeriformes</taxon>
        <taxon>Corvoidea</taxon>
        <taxon>Corvidae</taxon>
        <taxon>Corvus</taxon>
    </lineage>
</organism>
<dbReference type="InterPro" id="IPR029021">
    <property type="entry name" value="Prot-tyrosine_phosphatase-like"/>
</dbReference>
<dbReference type="PRINTS" id="PR01909">
    <property type="entry name" value="ADSPHPHTASEA"/>
</dbReference>
<dbReference type="InterPro" id="IPR020405">
    <property type="entry name" value="Atypical_DUSP_subfamA"/>
</dbReference>
<dbReference type="FunFam" id="3.90.190.10:FF:000037">
    <property type="entry name" value="dual specificity protein phosphatase 26"/>
    <property type="match status" value="1"/>
</dbReference>
<dbReference type="PROSITE" id="PS50056">
    <property type="entry name" value="TYR_PHOSPHATASE_2"/>
    <property type="match status" value="1"/>
</dbReference>
<comment type="catalytic activity">
    <reaction evidence="8">
        <text>O-phospho-L-tyrosyl-[protein] + H2O = L-tyrosyl-[protein] + phosphate</text>
        <dbReference type="Rhea" id="RHEA:10684"/>
        <dbReference type="Rhea" id="RHEA-COMP:10136"/>
        <dbReference type="Rhea" id="RHEA-COMP:20101"/>
        <dbReference type="ChEBI" id="CHEBI:15377"/>
        <dbReference type="ChEBI" id="CHEBI:43474"/>
        <dbReference type="ChEBI" id="CHEBI:46858"/>
        <dbReference type="ChEBI" id="CHEBI:61978"/>
        <dbReference type="EC" id="3.1.3.48"/>
    </reaction>
</comment>
<accession>A0A8C3E7G1</accession>
<dbReference type="SMART" id="SM00195">
    <property type="entry name" value="DSPc"/>
    <property type="match status" value="1"/>
</dbReference>
<evidence type="ECO:0000256" key="2">
    <source>
        <dbReference type="ARBA" id="ARBA00008601"/>
    </source>
</evidence>
<dbReference type="InterPro" id="IPR020422">
    <property type="entry name" value="TYR_PHOSPHATASE_DUAL_dom"/>
</dbReference>
<dbReference type="PANTHER" id="PTHR45682">
    <property type="entry name" value="AGAP008228-PA"/>
    <property type="match status" value="1"/>
</dbReference>
<dbReference type="EC" id="3.1.3.48" evidence="8"/>
<dbReference type="OMA" id="AHGTMFC"/>
<dbReference type="PROSITE" id="PS00383">
    <property type="entry name" value="TYR_PHOSPHATASE_1"/>
    <property type="match status" value="1"/>
</dbReference>
<dbReference type="PANTHER" id="PTHR45682:SF3">
    <property type="entry name" value="DUAL SPECIFICITY PROTEIN PHOSPHATASE"/>
    <property type="match status" value="1"/>
</dbReference>
<dbReference type="CDD" id="cd14580">
    <property type="entry name" value="DUSP13A"/>
    <property type="match status" value="1"/>
</dbReference>
<dbReference type="Gene3D" id="3.90.190.10">
    <property type="entry name" value="Protein tyrosine phosphatase superfamily"/>
    <property type="match status" value="1"/>
</dbReference>
<dbReference type="Proteomes" id="UP000694553">
    <property type="component" value="Unassembled WGS sequence"/>
</dbReference>
<evidence type="ECO:0000256" key="6">
    <source>
        <dbReference type="ARBA" id="ARBA00047761"/>
    </source>
</evidence>
<dbReference type="GO" id="GO:0005737">
    <property type="term" value="C:cytoplasm"/>
    <property type="evidence" value="ECO:0007669"/>
    <property type="project" value="UniProtKB-SubCell"/>
</dbReference>
<dbReference type="GO" id="GO:0033549">
    <property type="term" value="F:MAP kinase phosphatase activity"/>
    <property type="evidence" value="ECO:0007669"/>
    <property type="project" value="TreeGrafter"/>
</dbReference>
<comment type="subcellular location">
    <subcellularLocation>
        <location evidence="1">Cytoplasm</location>
    </subcellularLocation>
</comment>
<keyword evidence="3" id="KW-0963">Cytoplasm</keyword>
<dbReference type="InterPro" id="IPR016130">
    <property type="entry name" value="Tyr_Pase_AS"/>
</dbReference>